<sequence>MLVSATATTFSGLNVFDGLSKDIVRIGLTESPLLFTRGSPASKNGKGQTCTDGADADVLNLTGHDPGMTRKTEHRGNKGPDKISQIFAQLCRATQEVTNGEGENDVKAPHFRQCA</sequence>
<dbReference type="Proteomes" id="UP000657574">
    <property type="component" value="Unassembled WGS sequence"/>
</dbReference>
<gene>
    <name evidence="1" type="ORF">GCM10010121_008030</name>
</gene>
<reference evidence="1" key="2">
    <citation type="submission" date="2020-09" db="EMBL/GenBank/DDBJ databases">
        <authorList>
            <person name="Sun Q."/>
            <person name="Ohkuma M."/>
        </authorList>
    </citation>
    <scope>NUCLEOTIDE SEQUENCE</scope>
    <source>
        <strain evidence="1">JCM 3086</strain>
    </source>
</reference>
<dbReference type="EMBL" id="BMQA01000002">
    <property type="protein sequence ID" value="GGJ00092.1"/>
    <property type="molecule type" value="Genomic_DNA"/>
</dbReference>
<evidence type="ECO:0000313" key="1">
    <source>
        <dbReference type="EMBL" id="GGJ00092.1"/>
    </source>
</evidence>
<dbReference type="AlphaFoldDB" id="A0A917K4S2"/>
<proteinExistence type="predicted"/>
<organism evidence="1 2">
    <name type="scientific">Streptomyces brasiliensis</name>
    <dbReference type="NCBI Taxonomy" id="1954"/>
    <lineage>
        <taxon>Bacteria</taxon>
        <taxon>Bacillati</taxon>
        <taxon>Actinomycetota</taxon>
        <taxon>Actinomycetes</taxon>
        <taxon>Kitasatosporales</taxon>
        <taxon>Streptomycetaceae</taxon>
        <taxon>Streptomyces</taxon>
    </lineage>
</organism>
<evidence type="ECO:0000313" key="2">
    <source>
        <dbReference type="Proteomes" id="UP000657574"/>
    </source>
</evidence>
<accession>A0A917K4S2</accession>
<reference evidence="1" key="1">
    <citation type="journal article" date="2014" name="Int. J. Syst. Evol. Microbiol.">
        <title>Complete genome sequence of Corynebacterium casei LMG S-19264T (=DSM 44701T), isolated from a smear-ripened cheese.</title>
        <authorList>
            <consortium name="US DOE Joint Genome Institute (JGI-PGF)"/>
            <person name="Walter F."/>
            <person name="Albersmeier A."/>
            <person name="Kalinowski J."/>
            <person name="Ruckert C."/>
        </authorList>
    </citation>
    <scope>NUCLEOTIDE SEQUENCE</scope>
    <source>
        <strain evidence="1">JCM 3086</strain>
    </source>
</reference>
<keyword evidence="2" id="KW-1185">Reference proteome</keyword>
<name>A0A917K4S2_9ACTN</name>
<protein>
    <submittedName>
        <fullName evidence="1">Uncharacterized protein</fullName>
    </submittedName>
</protein>
<comment type="caution">
    <text evidence="1">The sequence shown here is derived from an EMBL/GenBank/DDBJ whole genome shotgun (WGS) entry which is preliminary data.</text>
</comment>